<proteinExistence type="predicted"/>
<name>A0ABZ2K081_9BACT</name>
<feature type="domain" description="THIF-type NAD/FAD binding fold" evidence="1">
    <location>
        <begin position="7"/>
        <end position="214"/>
    </location>
</feature>
<dbReference type="PANTHER" id="PTHR10953">
    <property type="entry name" value="UBIQUITIN-ACTIVATING ENZYME E1"/>
    <property type="match status" value="1"/>
</dbReference>
<gene>
    <name evidence="2" type="ORF">LZC95_31435</name>
</gene>
<dbReference type="Pfam" id="PF00899">
    <property type="entry name" value="ThiF"/>
    <property type="match status" value="1"/>
</dbReference>
<organism evidence="2 3">
    <name type="scientific">Pendulispora brunnea</name>
    <dbReference type="NCBI Taxonomy" id="2905690"/>
    <lineage>
        <taxon>Bacteria</taxon>
        <taxon>Pseudomonadati</taxon>
        <taxon>Myxococcota</taxon>
        <taxon>Myxococcia</taxon>
        <taxon>Myxococcales</taxon>
        <taxon>Sorangiineae</taxon>
        <taxon>Pendulisporaceae</taxon>
        <taxon>Pendulispora</taxon>
    </lineage>
</organism>
<evidence type="ECO:0000259" key="1">
    <source>
        <dbReference type="Pfam" id="PF00899"/>
    </source>
</evidence>
<dbReference type="InterPro" id="IPR035985">
    <property type="entry name" value="Ubiquitin-activating_enz"/>
</dbReference>
<dbReference type="InterPro" id="IPR045886">
    <property type="entry name" value="ThiF/MoeB/HesA"/>
</dbReference>
<dbReference type="SUPFAM" id="SSF69572">
    <property type="entry name" value="Activating enzymes of the ubiquitin-like proteins"/>
    <property type="match status" value="1"/>
</dbReference>
<evidence type="ECO:0000313" key="2">
    <source>
        <dbReference type="EMBL" id="WXA90955.1"/>
    </source>
</evidence>
<dbReference type="PANTHER" id="PTHR10953:SF102">
    <property type="entry name" value="ADENYLYLTRANSFERASE AND SULFURTRANSFERASE MOCS3"/>
    <property type="match status" value="1"/>
</dbReference>
<accession>A0ABZ2K081</accession>
<dbReference type="EMBL" id="CP089982">
    <property type="protein sequence ID" value="WXA90955.1"/>
    <property type="molecule type" value="Genomic_DNA"/>
</dbReference>
<dbReference type="Gene3D" id="3.40.50.720">
    <property type="entry name" value="NAD(P)-binding Rossmann-like Domain"/>
    <property type="match status" value="1"/>
</dbReference>
<keyword evidence="3" id="KW-1185">Reference proteome</keyword>
<reference evidence="2 3" key="1">
    <citation type="submission" date="2021-12" db="EMBL/GenBank/DDBJ databases">
        <title>Discovery of the Pendulisporaceae a myxobacterial family with distinct sporulation behavior and unique specialized metabolism.</title>
        <authorList>
            <person name="Garcia R."/>
            <person name="Popoff A."/>
            <person name="Bader C.D."/>
            <person name="Loehr J."/>
            <person name="Walesch S."/>
            <person name="Walt C."/>
            <person name="Boldt J."/>
            <person name="Bunk B."/>
            <person name="Haeckl F.J.F.P.J."/>
            <person name="Gunesch A.P."/>
            <person name="Birkelbach J."/>
            <person name="Nuebel U."/>
            <person name="Pietschmann T."/>
            <person name="Bach T."/>
            <person name="Mueller R."/>
        </authorList>
    </citation>
    <scope>NUCLEOTIDE SEQUENCE [LARGE SCALE GENOMIC DNA]</scope>
    <source>
        <strain evidence="2 3">MSr12523</strain>
    </source>
</reference>
<sequence length="245" mass="26377">MTKPRNEARVLVVGIGGLGAPLCLALAKAGVGTLGLLDEDRVERTNLHRQILFRDADVGKPKIAAAEAMLKELFPRVHIEAHETRLLPHNAVDLVSRYDVVVEGSDNFPTKFLTADACKLAERPVVHGAAVRWVGTALAVSASGAPCYRCLFEDLPRDNVPNCAEAGVMAPVVGLVGAFQADLALSLLDGRDVSGELVTVDGKATEEKMVRRRRIGRRAGCVLCGKNEIREIDRGRYVADVCMEG</sequence>
<protein>
    <submittedName>
        <fullName evidence="2">HesA/MoeB/ThiF family protein</fullName>
    </submittedName>
</protein>
<dbReference type="Proteomes" id="UP001379533">
    <property type="component" value="Chromosome"/>
</dbReference>
<evidence type="ECO:0000313" key="3">
    <source>
        <dbReference type="Proteomes" id="UP001379533"/>
    </source>
</evidence>
<dbReference type="CDD" id="cd00757">
    <property type="entry name" value="ThiF_MoeB_HesA_family"/>
    <property type="match status" value="1"/>
</dbReference>
<dbReference type="InterPro" id="IPR000594">
    <property type="entry name" value="ThiF_NAD_FAD-bd"/>
</dbReference>
<dbReference type="RefSeq" id="WP_394841576.1">
    <property type="nucleotide sequence ID" value="NZ_CP089982.1"/>
</dbReference>